<gene>
    <name evidence="2" type="ORF">A2196_04690</name>
</gene>
<reference evidence="2 3" key="1">
    <citation type="journal article" date="2016" name="Nat. Commun.">
        <title>Thousands of microbial genomes shed light on interconnected biogeochemical processes in an aquifer system.</title>
        <authorList>
            <person name="Anantharaman K."/>
            <person name="Brown C.T."/>
            <person name="Hug L.A."/>
            <person name="Sharon I."/>
            <person name="Castelle C.J."/>
            <person name="Probst A.J."/>
            <person name="Thomas B.C."/>
            <person name="Singh A."/>
            <person name="Wilkins M.J."/>
            <person name="Karaoz U."/>
            <person name="Brodie E.L."/>
            <person name="Williams K.H."/>
            <person name="Hubbard S.S."/>
            <person name="Banfield J.F."/>
        </authorList>
    </citation>
    <scope>NUCLEOTIDE SEQUENCE [LARGE SCALE GENOMIC DNA]</scope>
</reference>
<accession>A0A1F5HCT0</accession>
<sequence length="66" mass="6766">MQSSQSTTNSGCDPSYPDVCIPPGAADYDCAGGSGNGPNYINGPIRVLPPDPHDLDRDGDGIGCEK</sequence>
<dbReference type="STRING" id="1797737.A2196_04690"/>
<evidence type="ECO:0000256" key="1">
    <source>
        <dbReference type="SAM" id="MobiDB-lite"/>
    </source>
</evidence>
<dbReference type="Proteomes" id="UP000176751">
    <property type="component" value="Unassembled WGS sequence"/>
</dbReference>
<organism evidence="2 3">
    <name type="scientific">Candidatus Curtissbacteria bacterium RIFOXYA1_FULL_41_14</name>
    <dbReference type="NCBI Taxonomy" id="1797737"/>
    <lineage>
        <taxon>Bacteria</taxon>
        <taxon>Candidatus Curtissiibacteriota</taxon>
    </lineage>
</organism>
<evidence type="ECO:0000313" key="3">
    <source>
        <dbReference type="Proteomes" id="UP000176751"/>
    </source>
</evidence>
<feature type="compositionally biased region" description="Basic and acidic residues" evidence="1">
    <location>
        <begin position="51"/>
        <end position="66"/>
    </location>
</feature>
<proteinExistence type="predicted"/>
<protein>
    <recommendedName>
        <fullName evidence="4">Excalibur calcium-binding domain-containing protein</fullName>
    </recommendedName>
</protein>
<evidence type="ECO:0000313" key="2">
    <source>
        <dbReference type="EMBL" id="OGE01963.1"/>
    </source>
</evidence>
<comment type="caution">
    <text evidence="2">The sequence shown here is derived from an EMBL/GenBank/DDBJ whole genome shotgun (WGS) entry which is preliminary data.</text>
</comment>
<dbReference type="EMBL" id="MFCA01000022">
    <property type="protein sequence ID" value="OGE01963.1"/>
    <property type="molecule type" value="Genomic_DNA"/>
</dbReference>
<feature type="region of interest" description="Disordered" evidence="1">
    <location>
        <begin position="41"/>
        <end position="66"/>
    </location>
</feature>
<name>A0A1F5HCT0_9BACT</name>
<evidence type="ECO:0008006" key="4">
    <source>
        <dbReference type="Google" id="ProtNLM"/>
    </source>
</evidence>
<dbReference type="AlphaFoldDB" id="A0A1F5HCT0"/>